<evidence type="ECO:0000313" key="1">
    <source>
        <dbReference type="EMBL" id="MCI65227.1"/>
    </source>
</evidence>
<dbReference type="EMBL" id="LXQA010671965">
    <property type="protein sequence ID" value="MCI65227.1"/>
    <property type="molecule type" value="Genomic_DNA"/>
</dbReference>
<reference evidence="1 2" key="1">
    <citation type="journal article" date="2018" name="Front. Plant Sci.">
        <title>Red Clover (Trifolium pratense) and Zigzag Clover (T. medium) - A Picture of Genomic Similarities and Differences.</title>
        <authorList>
            <person name="Dluhosova J."/>
            <person name="Istvanek J."/>
            <person name="Nedelnik J."/>
            <person name="Repkova J."/>
        </authorList>
    </citation>
    <scope>NUCLEOTIDE SEQUENCE [LARGE SCALE GENOMIC DNA]</scope>
    <source>
        <strain evidence="2">cv. 10/8</strain>
        <tissue evidence="1">Leaf</tissue>
    </source>
</reference>
<dbReference type="Proteomes" id="UP000265520">
    <property type="component" value="Unassembled WGS sequence"/>
</dbReference>
<name>A0A392TXN0_9FABA</name>
<comment type="caution">
    <text evidence="1">The sequence shown here is derived from an EMBL/GenBank/DDBJ whole genome shotgun (WGS) entry which is preliminary data.</text>
</comment>
<feature type="non-terminal residue" evidence="1">
    <location>
        <position position="36"/>
    </location>
</feature>
<evidence type="ECO:0000313" key="2">
    <source>
        <dbReference type="Proteomes" id="UP000265520"/>
    </source>
</evidence>
<protein>
    <recommendedName>
        <fullName evidence="3">Retrotransposon gag domain-containing protein</fullName>
    </recommendedName>
</protein>
<accession>A0A392TXN0</accession>
<sequence>MTWFKGLEDEDIDSWRELCKAFSSQGKEESLRDYIE</sequence>
<proteinExistence type="predicted"/>
<dbReference type="AlphaFoldDB" id="A0A392TXN0"/>
<organism evidence="1 2">
    <name type="scientific">Trifolium medium</name>
    <dbReference type="NCBI Taxonomy" id="97028"/>
    <lineage>
        <taxon>Eukaryota</taxon>
        <taxon>Viridiplantae</taxon>
        <taxon>Streptophyta</taxon>
        <taxon>Embryophyta</taxon>
        <taxon>Tracheophyta</taxon>
        <taxon>Spermatophyta</taxon>
        <taxon>Magnoliopsida</taxon>
        <taxon>eudicotyledons</taxon>
        <taxon>Gunneridae</taxon>
        <taxon>Pentapetalae</taxon>
        <taxon>rosids</taxon>
        <taxon>fabids</taxon>
        <taxon>Fabales</taxon>
        <taxon>Fabaceae</taxon>
        <taxon>Papilionoideae</taxon>
        <taxon>50 kb inversion clade</taxon>
        <taxon>NPAAA clade</taxon>
        <taxon>Hologalegina</taxon>
        <taxon>IRL clade</taxon>
        <taxon>Trifolieae</taxon>
        <taxon>Trifolium</taxon>
    </lineage>
</organism>
<evidence type="ECO:0008006" key="3">
    <source>
        <dbReference type="Google" id="ProtNLM"/>
    </source>
</evidence>
<keyword evidence="2" id="KW-1185">Reference proteome</keyword>